<feature type="compositionally biased region" description="Low complexity" evidence="11">
    <location>
        <begin position="11"/>
        <end position="20"/>
    </location>
</feature>
<dbReference type="PANTHER" id="PTHR15422:SF45">
    <property type="entry name" value="CYTOCHROME B561 DOMAIN-CONTAINING PROTEIN"/>
    <property type="match status" value="1"/>
</dbReference>
<evidence type="ECO:0000256" key="8">
    <source>
        <dbReference type="ARBA" id="ARBA00022989"/>
    </source>
</evidence>
<dbReference type="CDD" id="cd08761">
    <property type="entry name" value="Cyt_b561_CYB561D2_like"/>
    <property type="match status" value="1"/>
</dbReference>
<keyword evidence="10 12" id="KW-0472">Membrane</keyword>
<reference evidence="14 15" key="1">
    <citation type="journal article" date="2024" name="Commun. Biol.">
        <title>Comparative genomic analysis of thermophilic fungi reveals convergent evolutionary adaptations and gene losses.</title>
        <authorList>
            <person name="Steindorff A.S."/>
            <person name="Aguilar-Pontes M.V."/>
            <person name="Robinson A.J."/>
            <person name="Andreopoulos B."/>
            <person name="LaButti K."/>
            <person name="Kuo A."/>
            <person name="Mondo S."/>
            <person name="Riley R."/>
            <person name="Otillar R."/>
            <person name="Haridas S."/>
            <person name="Lipzen A."/>
            <person name="Grimwood J."/>
            <person name="Schmutz J."/>
            <person name="Clum A."/>
            <person name="Reid I.D."/>
            <person name="Moisan M.C."/>
            <person name="Butler G."/>
            <person name="Nguyen T.T.M."/>
            <person name="Dewar K."/>
            <person name="Conant G."/>
            <person name="Drula E."/>
            <person name="Henrissat B."/>
            <person name="Hansel C."/>
            <person name="Singer S."/>
            <person name="Hutchinson M.I."/>
            <person name="de Vries R.P."/>
            <person name="Natvig D.O."/>
            <person name="Powell A.J."/>
            <person name="Tsang A."/>
            <person name="Grigoriev I.V."/>
        </authorList>
    </citation>
    <scope>NUCLEOTIDE SEQUENCE [LARGE SCALE GENOMIC DNA]</scope>
    <source>
        <strain evidence="14 15">CBS 620.91</strain>
    </source>
</reference>
<comment type="subcellular location">
    <subcellularLocation>
        <location evidence="2">Membrane</location>
        <topology evidence="2">Multi-pass membrane protein</topology>
    </subcellularLocation>
</comment>
<evidence type="ECO:0000256" key="2">
    <source>
        <dbReference type="ARBA" id="ARBA00004141"/>
    </source>
</evidence>
<keyword evidence="5 12" id="KW-0812">Transmembrane</keyword>
<evidence type="ECO:0000256" key="4">
    <source>
        <dbReference type="ARBA" id="ARBA00022617"/>
    </source>
</evidence>
<feature type="transmembrane region" description="Helical" evidence="12">
    <location>
        <begin position="56"/>
        <end position="80"/>
    </location>
</feature>
<organism evidence="14 15">
    <name type="scientific">Humicola insolens</name>
    <name type="common">Soft-rot fungus</name>
    <dbReference type="NCBI Taxonomy" id="85995"/>
    <lineage>
        <taxon>Eukaryota</taxon>
        <taxon>Fungi</taxon>
        <taxon>Dikarya</taxon>
        <taxon>Ascomycota</taxon>
        <taxon>Pezizomycotina</taxon>
        <taxon>Sordariomycetes</taxon>
        <taxon>Sordariomycetidae</taxon>
        <taxon>Sordariales</taxon>
        <taxon>Chaetomiaceae</taxon>
        <taxon>Mycothermus</taxon>
    </lineage>
</organism>
<feature type="transmembrane region" description="Helical" evidence="12">
    <location>
        <begin position="92"/>
        <end position="112"/>
    </location>
</feature>
<dbReference type="EMBL" id="JAZGSY010000089">
    <property type="protein sequence ID" value="KAL1841033.1"/>
    <property type="molecule type" value="Genomic_DNA"/>
</dbReference>
<feature type="transmembrane region" description="Helical" evidence="12">
    <location>
        <begin position="202"/>
        <end position="219"/>
    </location>
</feature>
<feature type="transmembrane region" description="Helical" evidence="12">
    <location>
        <begin position="124"/>
        <end position="143"/>
    </location>
</feature>
<accession>A0ABR3VH89</accession>
<evidence type="ECO:0000313" key="14">
    <source>
        <dbReference type="EMBL" id="KAL1841033.1"/>
    </source>
</evidence>
<dbReference type="Proteomes" id="UP001583172">
    <property type="component" value="Unassembled WGS sequence"/>
</dbReference>
<evidence type="ECO:0000256" key="5">
    <source>
        <dbReference type="ARBA" id="ARBA00022692"/>
    </source>
</evidence>
<evidence type="ECO:0000256" key="10">
    <source>
        <dbReference type="ARBA" id="ARBA00023136"/>
    </source>
</evidence>
<protein>
    <recommendedName>
        <fullName evidence="13">Cytochrome b561 domain-containing protein</fullName>
    </recommendedName>
</protein>
<evidence type="ECO:0000256" key="6">
    <source>
        <dbReference type="ARBA" id="ARBA00022723"/>
    </source>
</evidence>
<dbReference type="Gene3D" id="1.20.120.1770">
    <property type="match status" value="1"/>
</dbReference>
<keyword evidence="7" id="KW-0249">Electron transport</keyword>
<evidence type="ECO:0000259" key="13">
    <source>
        <dbReference type="PROSITE" id="PS50939"/>
    </source>
</evidence>
<keyword evidence="8 12" id="KW-1133">Transmembrane helix</keyword>
<comment type="cofactor">
    <cofactor evidence="1">
        <name>heme b</name>
        <dbReference type="ChEBI" id="CHEBI:60344"/>
    </cofactor>
</comment>
<evidence type="ECO:0000256" key="12">
    <source>
        <dbReference type="SAM" id="Phobius"/>
    </source>
</evidence>
<keyword evidence="15" id="KW-1185">Reference proteome</keyword>
<dbReference type="Pfam" id="PF03188">
    <property type="entry name" value="Cytochrom_B561"/>
    <property type="match status" value="1"/>
</dbReference>
<dbReference type="InterPro" id="IPR045150">
    <property type="entry name" value="CYB561D1/2"/>
</dbReference>
<feature type="transmembrane region" description="Helical" evidence="12">
    <location>
        <begin position="163"/>
        <end position="190"/>
    </location>
</feature>
<dbReference type="PANTHER" id="PTHR15422">
    <property type="entry name" value="OS05G0565100 PROTEIN"/>
    <property type="match status" value="1"/>
</dbReference>
<evidence type="ECO:0000313" key="15">
    <source>
        <dbReference type="Proteomes" id="UP001583172"/>
    </source>
</evidence>
<dbReference type="PROSITE" id="PS50939">
    <property type="entry name" value="CYTOCHROME_B561"/>
    <property type="match status" value="1"/>
</dbReference>
<keyword evidence="6" id="KW-0479">Metal-binding</keyword>
<keyword evidence="4" id="KW-0349">Heme</keyword>
<evidence type="ECO:0000256" key="1">
    <source>
        <dbReference type="ARBA" id="ARBA00001970"/>
    </source>
</evidence>
<feature type="compositionally biased region" description="Pro residues" evidence="11">
    <location>
        <begin position="1"/>
        <end position="10"/>
    </location>
</feature>
<evidence type="ECO:0000256" key="7">
    <source>
        <dbReference type="ARBA" id="ARBA00022982"/>
    </source>
</evidence>
<feature type="domain" description="Cytochrome b561" evidence="13">
    <location>
        <begin position="54"/>
        <end position="253"/>
    </location>
</feature>
<keyword evidence="9" id="KW-0408">Iron</keyword>
<gene>
    <name evidence="14" type="ORF">VTJ49DRAFT_7464</name>
</gene>
<sequence>MSSSSPPPEEAPTTTTSHEPINAAEEDPSPPTESAPLLGRPGDATQKPTSPLSRNLLLGTAWLAQLGALLLLTTLLYAIVTHPTLPLVTPHPLLQISGIIALLQAILILQPTFTPETKAAGQRVHAALQGLTMLLLAGGVAVIETNKKINKMPHFHSAHAYLGAVTLGLLVVQWVFGVTIWAVPGVWGGLERAKGLWKYHRWVGYAVLISLLATVTAAAETDYIKKVLEVKLWPVLLAEVLIVAGVFPRIHPRKLGIQRS</sequence>
<dbReference type="SMART" id="SM00665">
    <property type="entry name" value="B561"/>
    <property type="match status" value="1"/>
</dbReference>
<name>A0ABR3VH89_HUMIN</name>
<evidence type="ECO:0000256" key="9">
    <source>
        <dbReference type="ARBA" id="ARBA00023004"/>
    </source>
</evidence>
<evidence type="ECO:0000256" key="3">
    <source>
        <dbReference type="ARBA" id="ARBA00022448"/>
    </source>
</evidence>
<proteinExistence type="predicted"/>
<keyword evidence="3" id="KW-0813">Transport</keyword>
<feature type="transmembrane region" description="Helical" evidence="12">
    <location>
        <begin position="231"/>
        <end position="250"/>
    </location>
</feature>
<evidence type="ECO:0000256" key="11">
    <source>
        <dbReference type="SAM" id="MobiDB-lite"/>
    </source>
</evidence>
<dbReference type="InterPro" id="IPR006593">
    <property type="entry name" value="Cyt_b561/ferric_Rdtase_TM"/>
</dbReference>
<feature type="region of interest" description="Disordered" evidence="11">
    <location>
        <begin position="1"/>
        <end position="49"/>
    </location>
</feature>
<comment type="caution">
    <text evidence="14">The sequence shown here is derived from an EMBL/GenBank/DDBJ whole genome shotgun (WGS) entry which is preliminary data.</text>
</comment>